<dbReference type="InterPro" id="IPR055170">
    <property type="entry name" value="GFO_IDH_MocA-like_dom"/>
</dbReference>
<dbReference type="InterPro" id="IPR050463">
    <property type="entry name" value="Gfo/Idh/MocA_oxidrdct_glycsds"/>
</dbReference>
<feature type="domain" description="Gfo/Idh/MocA-like oxidoreductase N-terminal" evidence="2">
    <location>
        <begin position="5"/>
        <end position="123"/>
    </location>
</feature>
<organism evidence="4 5">
    <name type="scientific">Phreatobacter stygius</name>
    <dbReference type="NCBI Taxonomy" id="1940610"/>
    <lineage>
        <taxon>Bacteria</taxon>
        <taxon>Pseudomonadati</taxon>
        <taxon>Pseudomonadota</taxon>
        <taxon>Alphaproteobacteria</taxon>
        <taxon>Hyphomicrobiales</taxon>
        <taxon>Phreatobacteraceae</taxon>
        <taxon>Phreatobacter</taxon>
    </lineage>
</organism>
<dbReference type="InterPro" id="IPR036291">
    <property type="entry name" value="NAD(P)-bd_dom_sf"/>
</dbReference>
<dbReference type="GO" id="GO:0016491">
    <property type="term" value="F:oxidoreductase activity"/>
    <property type="evidence" value="ECO:0007669"/>
    <property type="project" value="UniProtKB-KW"/>
</dbReference>
<feature type="domain" description="GFO/IDH/MocA-like oxidoreductase" evidence="3">
    <location>
        <begin position="131"/>
        <end position="252"/>
    </location>
</feature>
<evidence type="ECO:0000259" key="2">
    <source>
        <dbReference type="Pfam" id="PF01408"/>
    </source>
</evidence>
<accession>A0A4D7B2Q0</accession>
<evidence type="ECO:0000313" key="5">
    <source>
        <dbReference type="Proteomes" id="UP000298781"/>
    </source>
</evidence>
<proteinExistence type="predicted"/>
<evidence type="ECO:0000313" key="4">
    <source>
        <dbReference type="EMBL" id="QCI65323.1"/>
    </source>
</evidence>
<dbReference type="Pfam" id="PF22725">
    <property type="entry name" value="GFO_IDH_MocA_C3"/>
    <property type="match status" value="1"/>
</dbReference>
<dbReference type="EMBL" id="CP039690">
    <property type="protein sequence ID" value="QCI65323.1"/>
    <property type="molecule type" value="Genomic_DNA"/>
</dbReference>
<dbReference type="SUPFAM" id="SSF55347">
    <property type="entry name" value="Glyceraldehyde-3-phosphate dehydrogenase-like, C-terminal domain"/>
    <property type="match status" value="1"/>
</dbReference>
<reference evidence="4 5" key="1">
    <citation type="submission" date="2019-04" db="EMBL/GenBank/DDBJ databases">
        <title>Phreatobacter aquaticus sp. nov.</title>
        <authorList>
            <person name="Choi A."/>
        </authorList>
    </citation>
    <scope>NUCLEOTIDE SEQUENCE [LARGE SCALE GENOMIC DNA]</scope>
    <source>
        <strain evidence="4 5">KCTC 52518</strain>
    </source>
</reference>
<dbReference type="KEGG" id="pstg:E8M01_14555"/>
<dbReference type="AlphaFoldDB" id="A0A4D7B2Q0"/>
<evidence type="ECO:0000256" key="1">
    <source>
        <dbReference type="ARBA" id="ARBA00023002"/>
    </source>
</evidence>
<name>A0A4D7B2Q0_9HYPH</name>
<dbReference type="PANTHER" id="PTHR43818:SF11">
    <property type="entry name" value="BCDNA.GH03377"/>
    <property type="match status" value="1"/>
</dbReference>
<dbReference type="Gene3D" id="3.30.360.10">
    <property type="entry name" value="Dihydrodipicolinate Reductase, domain 2"/>
    <property type="match status" value="1"/>
</dbReference>
<dbReference type="Gene3D" id="3.40.50.720">
    <property type="entry name" value="NAD(P)-binding Rossmann-like Domain"/>
    <property type="match status" value="1"/>
</dbReference>
<evidence type="ECO:0000259" key="3">
    <source>
        <dbReference type="Pfam" id="PF22725"/>
    </source>
</evidence>
<keyword evidence="1" id="KW-0560">Oxidoreductase</keyword>
<dbReference type="Pfam" id="PF01408">
    <property type="entry name" value="GFO_IDH_MocA"/>
    <property type="match status" value="1"/>
</dbReference>
<keyword evidence="5" id="KW-1185">Reference proteome</keyword>
<dbReference type="SUPFAM" id="SSF51735">
    <property type="entry name" value="NAD(P)-binding Rossmann-fold domains"/>
    <property type="match status" value="1"/>
</dbReference>
<dbReference type="Proteomes" id="UP000298781">
    <property type="component" value="Chromosome"/>
</dbReference>
<dbReference type="OrthoDB" id="9800846at2"/>
<dbReference type="GO" id="GO:0000166">
    <property type="term" value="F:nucleotide binding"/>
    <property type="evidence" value="ECO:0007669"/>
    <property type="project" value="InterPro"/>
</dbReference>
<sequence>MSPMKLAIVGLGWWGKQIIAALAPSTRLTVVCGVDPAAPGGTAEFLAAHGIRLEPEFDRMLRDPVIDGVVIATPHALHEEQVLAAIAAGKQVFCEKPVAMSAEGARRIAGACAAKGLVLGVGHERRYEPAFRALVAMVEAGKLGRLLHLDANVSHDLFRKLDAANWRLKAQDAPAAMMTAVGIHVTDLFVRLAGPVNEVQAETASLVFAPPAEDFVSARFSFINGARGSLTCLSATPFYGRVTVYGDAGWVEIVSEGNVDQGKPTIMTVATATGEPRLVRQFAATDTVIENFEAWAAAVDGGAAYDFTAAQILANSELLEAIVRSAARSGERIVIGAIGAP</sequence>
<protein>
    <submittedName>
        <fullName evidence="4">Gfo/Idh/MocA family oxidoreductase</fullName>
    </submittedName>
</protein>
<dbReference type="PANTHER" id="PTHR43818">
    <property type="entry name" value="BCDNA.GH03377"/>
    <property type="match status" value="1"/>
</dbReference>
<dbReference type="InterPro" id="IPR000683">
    <property type="entry name" value="Gfo/Idh/MocA-like_OxRdtase_N"/>
</dbReference>
<gene>
    <name evidence="4" type="ORF">E8M01_14555</name>
</gene>